<reference evidence="3 4" key="1">
    <citation type="submission" date="2024-02" db="EMBL/GenBank/DDBJ databases">
        <title>Roseibium algae sp. nov., isolated from marine alga (Grateloupia sp.), showing potential in myo-inositol conversion.</title>
        <authorList>
            <person name="Wang Y."/>
        </authorList>
    </citation>
    <scope>NUCLEOTIDE SEQUENCE [LARGE SCALE GENOMIC DNA]</scope>
    <source>
        <strain evidence="3 4">H3510</strain>
    </source>
</reference>
<evidence type="ECO:0000313" key="3">
    <source>
        <dbReference type="EMBL" id="MEJ8475725.1"/>
    </source>
</evidence>
<evidence type="ECO:0000256" key="1">
    <source>
        <dbReference type="ARBA" id="ARBA00010613"/>
    </source>
</evidence>
<evidence type="ECO:0000259" key="2">
    <source>
        <dbReference type="PROSITE" id="PS50263"/>
    </source>
</evidence>
<protein>
    <submittedName>
        <fullName evidence="3">Carbon-nitrogen hydrolase family protein</fullName>
    </submittedName>
</protein>
<dbReference type="SUPFAM" id="SSF56317">
    <property type="entry name" value="Carbon-nitrogen hydrolase"/>
    <property type="match status" value="1"/>
</dbReference>
<proteinExistence type="inferred from homology"/>
<dbReference type="PANTHER" id="PTHR23088:SF27">
    <property type="entry name" value="DEAMINATED GLUTATHIONE AMIDASE"/>
    <property type="match status" value="1"/>
</dbReference>
<dbReference type="GO" id="GO:0016787">
    <property type="term" value="F:hydrolase activity"/>
    <property type="evidence" value="ECO:0007669"/>
    <property type="project" value="UniProtKB-KW"/>
</dbReference>
<dbReference type="PROSITE" id="PS01227">
    <property type="entry name" value="UPF0012"/>
    <property type="match status" value="1"/>
</dbReference>
<dbReference type="InterPro" id="IPR001110">
    <property type="entry name" value="UPF0012_CS"/>
</dbReference>
<dbReference type="PANTHER" id="PTHR23088">
    <property type="entry name" value="NITRILASE-RELATED"/>
    <property type="match status" value="1"/>
</dbReference>
<dbReference type="InterPro" id="IPR003010">
    <property type="entry name" value="C-N_Hydrolase"/>
</dbReference>
<name>A0ABU8TQA2_9HYPH</name>
<sequence>MKLALYQGPAIGGDIELGFARIEMNLAAAAQAGASMAVFPELYLPGYNQPDLHQGLAQPLGGAWTKRLSDLASQYACGLTIGWAERLDETIYNSATCFDDTGKQCAHYRKIQLFGPMERAGFTAGDAYSVFEIFGQRAALLICYDVEFPQHCDALAREGVSLILVPTANPKGFEHVSRVLVPARAAEMRLTIVYANYCGQEDGLAYGGNSLIVGPDAMPLATAGVTETLLIADLSHIEQITAEILSQQNRDYRKVGISHDA</sequence>
<dbReference type="CDD" id="cd07576">
    <property type="entry name" value="R-amidase_like"/>
    <property type="match status" value="1"/>
</dbReference>
<dbReference type="Pfam" id="PF00795">
    <property type="entry name" value="CN_hydrolase"/>
    <property type="match status" value="1"/>
</dbReference>
<organism evidence="3 4">
    <name type="scientific">Roseibium algae</name>
    <dbReference type="NCBI Taxonomy" id="3123038"/>
    <lineage>
        <taxon>Bacteria</taxon>
        <taxon>Pseudomonadati</taxon>
        <taxon>Pseudomonadota</taxon>
        <taxon>Alphaproteobacteria</taxon>
        <taxon>Hyphomicrobiales</taxon>
        <taxon>Stappiaceae</taxon>
        <taxon>Roseibium</taxon>
    </lineage>
</organism>
<keyword evidence="3" id="KW-0378">Hydrolase</keyword>
<feature type="domain" description="CN hydrolase" evidence="2">
    <location>
        <begin position="1"/>
        <end position="236"/>
    </location>
</feature>
<dbReference type="Gene3D" id="3.60.110.10">
    <property type="entry name" value="Carbon-nitrogen hydrolase"/>
    <property type="match status" value="1"/>
</dbReference>
<accession>A0ABU8TQA2</accession>
<comment type="similarity">
    <text evidence="1">Belongs to the carbon-nitrogen hydrolase superfamily. NIT1/NIT2 family.</text>
</comment>
<dbReference type="InterPro" id="IPR036526">
    <property type="entry name" value="C-N_Hydrolase_sf"/>
</dbReference>
<dbReference type="PROSITE" id="PS50263">
    <property type="entry name" value="CN_HYDROLASE"/>
    <property type="match status" value="1"/>
</dbReference>
<keyword evidence="4" id="KW-1185">Reference proteome</keyword>
<comment type="caution">
    <text evidence="3">The sequence shown here is derived from an EMBL/GenBank/DDBJ whole genome shotgun (WGS) entry which is preliminary data.</text>
</comment>
<dbReference type="Proteomes" id="UP001385499">
    <property type="component" value="Unassembled WGS sequence"/>
</dbReference>
<dbReference type="EMBL" id="JBAKIA010000012">
    <property type="protein sequence ID" value="MEJ8475725.1"/>
    <property type="molecule type" value="Genomic_DNA"/>
</dbReference>
<gene>
    <name evidence="3" type="ORF">V6575_16650</name>
</gene>
<dbReference type="RefSeq" id="WP_340275932.1">
    <property type="nucleotide sequence ID" value="NZ_JBAKIA010000012.1"/>
</dbReference>
<evidence type="ECO:0000313" key="4">
    <source>
        <dbReference type="Proteomes" id="UP001385499"/>
    </source>
</evidence>
<dbReference type="InterPro" id="IPR044083">
    <property type="entry name" value="RamA-like"/>
</dbReference>